<dbReference type="InterPro" id="IPR013083">
    <property type="entry name" value="Znf_RING/FYVE/PHD"/>
</dbReference>
<evidence type="ECO:0000313" key="4">
    <source>
        <dbReference type="EMBL" id="OLP89419.1"/>
    </source>
</evidence>
<feature type="domain" description="RING-type" evidence="3">
    <location>
        <begin position="514"/>
        <end position="563"/>
    </location>
</feature>
<evidence type="ECO:0000313" key="5">
    <source>
        <dbReference type="Proteomes" id="UP000186817"/>
    </source>
</evidence>
<evidence type="ECO:0000256" key="2">
    <source>
        <dbReference type="SAM" id="MobiDB-lite"/>
    </source>
</evidence>
<dbReference type="SUPFAM" id="SSF57850">
    <property type="entry name" value="RING/U-box"/>
    <property type="match status" value="1"/>
</dbReference>
<dbReference type="Gene3D" id="3.30.40.10">
    <property type="entry name" value="Zinc/RING finger domain, C3HC4 (zinc finger)"/>
    <property type="match status" value="1"/>
</dbReference>
<proteinExistence type="predicted"/>
<keyword evidence="1" id="KW-0479">Metal-binding</keyword>
<dbReference type="Proteomes" id="UP000186817">
    <property type="component" value="Unassembled WGS sequence"/>
</dbReference>
<accession>A0A1Q9D2K7</accession>
<dbReference type="AlphaFoldDB" id="A0A1Q9D2K7"/>
<keyword evidence="1" id="KW-0862">Zinc</keyword>
<keyword evidence="1" id="KW-0863">Zinc-finger</keyword>
<dbReference type="InterPro" id="IPR001841">
    <property type="entry name" value="Znf_RING"/>
</dbReference>
<dbReference type="PANTHER" id="PTHR14991">
    <property type="entry name" value="RING FINGER PROTEIN 32"/>
    <property type="match status" value="1"/>
</dbReference>
<comment type="caution">
    <text evidence="4">The sequence shown here is derived from an EMBL/GenBank/DDBJ whole genome shotgun (WGS) entry which is preliminary data.</text>
</comment>
<sequence>MEVRLQLFLELRPVFRAPGPKPTTTTTTTKPYDRRRRDYHFPVPSEVERWCEKYLRRVASGTLLRVLVNPLWTCIKCCLRVPFQEPSCSHPCLPNKWPSISYYHQARADLAAPGELSKLEWFAESPKWPENLTIPAGFLFDIPDLRNLLSTAERQRVQDFKETVDEEIVPPENVSVTDGDCPVPFAIGGGCKCKEGCGGCSKAGCTPQPYLNSDFTSDTSLSCEGPWPPPIDLVAIHKTICGPRRVHKAFAEGKTTQRDGIYVKCEVGTLIGSACSKFLPYDGAEILAAFPDDRNTFRCLGTGEWSEEPVHYTVARGWCLELEGNEKVIMVRREGRDTASVQCPDGYQVVGGGCTFIEGFEFTLRESYPTSRNTWECVFDSTWSCGEGSPVCLRSEARAMHRRFCGKALQALGGKLEKVCEAHEDALDRFLQELDGSVASSSAQIRDGLRDFEQLHFLPGSSRVAGPLAESAVPSVTEVAPWEDVLSSDGQAEGKQRWAVARQKALSRGEEVDCPICFQACDLLGRGRDRVELLSCSHVFHRCCLMSFESFHVFEVHLCPVCRQSYERRPWNFQEGDRPPRPPGRPRGVAKAKPAQDMNRGNRQVARRGASESRFLDYRVLHA</sequence>
<evidence type="ECO:0000259" key="3">
    <source>
        <dbReference type="PROSITE" id="PS50089"/>
    </source>
</evidence>
<dbReference type="EMBL" id="LSRX01000761">
    <property type="protein sequence ID" value="OLP89419.1"/>
    <property type="molecule type" value="Genomic_DNA"/>
</dbReference>
<name>A0A1Q9D2K7_SYMMI</name>
<feature type="region of interest" description="Disordered" evidence="2">
    <location>
        <begin position="572"/>
        <end position="610"/>
    </location>
</feature>
<dbReference type="SMART" id="SM00184">
    <property type="entry name" value="RING"/>
    <property type="match status" value="1"/>
</dbReference>
<keyword evidence="5" id="KW-1185">Reference proteome</keyword>
<dbReference type="InterPro" id="IPR042862">
    <property type="entry name" value="RNF32"/>
</dbReference>
<organism evidence="4 5">
    <name type="scientific">Symbiodinium microadriaticum</name>
    <name type="common">Dinoflagellate</name>
    <name type="synonym">Zooxanthella microadriatica</name>
    <dbReference type="NCBI Taxonomy" id="2951"/>
    <lineage>
        <taxon>Eukaryota</taxon>
        <taxon>Sar</taxon>
        <taxon>Alveolata</taxon>
        <taxon>Dinophyceae</taxon>
        <taxon>Suessiales</taxon>
        <taxon>Symbiodiniaceae</taxon>
        <taxon>Symbiodinium</taxon>
    </lineage>
</organism>
<dbReference type="GO" id="GO:0008270">
    <property type="term" value="F:zinc ion binding"/>
    <property type="evidence" value="ECO:0007669"/>
    <property type="project" value="UniProtKB-KW"/>
</dbReference>
<dbReference type="PROSITE" id="PS50089">
    <property type="entry name" value="ZF_RING_2"/>
    <property type="match status" value="1"/>
</dbReference>
<protein>
    <submittedName>
        <fullName evidence="4">RING finger protein 32</fullName>
    </submittedName>
</protein>
<dbReference type="PANTHER" id="PTHR14991:SF0">
    <property type="entry name" value="RING FINGER PROTEIN 32"/>
    <property type="match status" value="1"/>
</dbReference>
<reference evidence="4 5" key="1">
    <citation type="submission" date="2016-02" db="EMBL/GenBank/DDBJ databases">
        <title>Genome analysis of coral dinoflagellate symbionts highlights evolutionary adaptations to a symbiotic lifestyle.</title>
        <authorList>
            <person name="Aranda M."/>
            <person name="Li Y."/>
            <person name="Liew Y.J."/>
            <person name="Baumgarten S."/>
            <person name="Simakov O."/>
            <person name="Wilson M."/>
            <person name="Piel J."/>
            <person name="Ashoor H."/>
            <person name="Bougouffa S."/>
            <person name="Bajic V.B."/>
            <person name="Ryu T."/>
            <person name="Ravasi T."/>
            <person name="Bayer T."/>
            <person name="Micklem G."/>
            <person name="Kim H."/>
            <person name="Bhak J."/>
            <person name="Lajeunesse T.C."/>
            <person name="Voolstra C.R."/>
        </authorList>
    </citation>
    <scope>NUCLEOTIDE SEQUENCE [LARGE SCALE GENOMIC DNA]</scope>
    <source>
        <strain evidence="4 5">CCMP2467</strain>
    </source>
</reference>
<dbReference type="OrthoDB" id="8062037at2759"/>
<gene>
    <name evidence="4" type="primary">RNF32</name>
    <name evidence="4" type="ORF">AK812_SmicGene29120</name>
</gene>
<evidence type="ECO:0000256" key="1">
    <source>
        <dbReference type="PROSITE-ProRule" id="PRU00175"/>
    </source>
</evidence>